<sequence length="383" mass="43562">MALIMRSLPEVIAGILELHGAVVEKVGADGLDVIASPELVRLLGVPEYHRLSFVGGNEGKNSLYASYDSDYFRSLEHLFNDRGRRAAVALLHPTVRPERIAETLADRIPLTNATFRLERIEELAISYFLIYFHFVALSDDRHDGMFSVLVNPLNFSTALLEHVLEDLVEKIRPAAVVEEISAAEMMKILKISHMAATGMVRDRLTDFIRSAERRLNRDVKRVYEYYETLKEEIRRRFQKKMPQGKEVSSPPESANREEMEALRTRQEAIDAERQWKVQDLIAKYALRIKIDPLCVIQIQTAVPVFFITIKRRLSSRPFTVTYNPLLKRVDALPCESCFHPSGAYTICDDKLHIVCNRCIGANSTSRKFLCPVCGANRGAKDKV</sequence>
<dbReference type="EMBL" id="BLSD01000004">
    <property type="protein sequence ID" value="GFP38453.1"/>
    <property type="molecule type" value="Genomic_DNA"/>
</dbReference>
<keyword evidence="8" id="KW-1185">Reference proteome</keyword>
<evidence type="ECO:0000313" key="8">
    <source>
        <dbReference type="Proteomes" id="UP000588083"/>
    </source>
</evidence>
<protein>
    <submittedName>
        <fullName evidence="3">Uncharacterized protein</fullName>
    </submittedName>
</protein>
<evidence type="ECO:0000313" key="3">
    <source>
        <dbReference type="EMBL" id="GFP37153.1"/>
    </source>
</evidence>
<proteinExistence type="predicted"/>
<dbReference type="Proteomes" id="UP000561271">
    <property type="component" value="Unassembled WGS sequence"/>
</dbReference>
<dbReference type="RefSeq" id="WP_176231427.1">
    <property type="nucleotide sequence ID" value="NZ_BLRZ01000002.1"/>
</dbReference>
<accession>A0A6V8PY97</accession>
<dbReference type="Proteomes" id="UP000585609">
    <property type="component" value="Unassembled WGS sequence"/>
</dbReference>
<dbReference type="AlphaFoldDB" id="A0A6V8PY97"/>
<evidence type="ECO:0000313" key="1">
    <source>
        <dbReference type="EMBL" id="GFP23317.1"/>
    </source>
</evidence>
<comment type="caution">
    <text evidence="3">The sequence shown here is derived from an EMBL/GenBank/DDBJ whole genome shotgun (WGS) entry which is preliminary data.</text>
</comment>
<evidence type="ECO:0000313" key="4">
    <source>
        <dbReference type="EMBL" id="GFP38453.1"/>
    </source>
</evidence>
<organism evidence="3 5">
    <name type="scientific">Candidatus Hakubella thermalkaliphila</name>
    <dbReference type="NCBI Taxonomy" id="2754717"/>
    <lineage>
        <taxon>Bacteria</taxon>
        <taxon>Bacillati</taxon>
        <taxon>Actinomycetota</taxon>
        <taxon>Actinomycetota incertae sedis</taxon>
        <taxon>Candidatus Hakubellales</taxon>
        <taxon>Candidatus Hakubellaceae</taxon>
        <taxon>Candidatus Hakubella</taxon>
    </lineage>
</organism>
<dbReference type="EMBL" id="BLRW01000086">
    <property type="protein sequence ID" value="GFP23317.1"/>
    <property type="molecule type" value="Genomic_DNA"/>
</dbReference>
<dbReference type="Proteomes" id="UP000569018">
    <property type="component" value="Unassembled WGS sequence"/>
</dbReference>
<gene>
    <name evidence="1" type="ORF">HKBW3S09_00784</name>
    <name evidence="2" type="ORF">HKBW3S34_00067</name>
    <name evidence="3" type="ORF">HKBW3S44_00833</name>
    <name evidence="4" type="ORF">HKBW3S47_00154</name>
</gene>
<evidence type="ECO:0000313" key="7">
    <source>
        <dbReference type="Proteomes" id="UP000585609"/>
    </source>
</evidence>
<reference evidence="5 6" key="1">
    <citation type="journal article" date="2020" name="Front. Microbiol.">
        <title>Single-cell genomics of novel Actinobacteria with the Wood-Ljungdahl pathway discovered in a serpentinizing system.</title>
        <authorList>
            <person name="Merino N."/>
            <person name="Kawai M."/>
            <person name="Boyd E.S."/>
            <person name="Colman D.R."/>
            <person name="McGlynn S.E."/>
            <person name="Nealson K.H."/>
            <person name="Kurokawa K."/>
            <person name="Hongoh Y."/>
        </authorList>
    </citation>
    <scope>NUCLEOTIDE SEQUENCE [LARGE SCALE GENOMIC DNA]</scope>
    <source>
        <strain evidence="1 7">S09_30</strain>
        <strain evidence="2 8">S34</strain>
        <strain evidence="3 5">S44</strain>
        <strain evidence="4 6">S47</strain>
    </source>
</reference>
<name>A0A6V8PY97_9ACTN</name>
<dbReference type="EMBL" id="BLSC01000054">
    <property type="protein sequence ID" value="GFP37153.1"/>
    <property type="molecule type" value="Genomic_DNA"/>
</dbReference>
<dbReference type="Proteomes" id="UP000588083">
    <property type="component" value="Unassembled WGS sequence"/>
</dbReference>
<evidence type="ECO:0000313" key="6">
    <source>
        <dbReference type="Proteomes" id="UP000569018"/>
    </source>
</evidence>
<dbReference type="EMBL" id="BLRZ01000002">
    <property type="protein sequence ID" value="GFP29148.1"/>
    <property type="molecule type" value="Genomic_DNA"/>
</dbReference>
<evidence type="ECO:0000313" key="2">
    <source>
        <dbReference type="EMBL" id="GFP29148.1"/>
    </source>
</evidence>
<evidence type="ECO:0000313" key="5">
    <source>
        <dbReference type="Proteomes" id="UP000561271"/>
    </source>
</evidence>